<proteinExistence type="inferred from homology"/>
<feature type="transmembrane region" description="Helical" evidence="7">
    <location>
        <begin position="48"/>
        <end position="71"/>
    </location>
</feature>
<accession>A0A484HD74</accession>
<name>A0A484HD74_9ZZZZ</name>
<dbReference type="Pfam" id="PF03916">
    <property type="entry name" value="NrfD"/>
    <property type="match status" value="1"/>
</dbReference>
<feature type="transmembrane region" description="Helical" evidence="7">
    <location>
        <begin position="297"/>
        <end position="322"/>
    </location>
</feature>
<organism evidence="8">
    <name type="scientific">invertebrate metagenome</name>
    <dbReference type="NCBI Taxonomy" id="1711999"/>
    <lineage>
        <taxon>unclassified sequences</taxon>
        <taxon>metagenomes</taxon>
        <taxon>organismal metagenomes</taxon>
    </lineage>
</organism>
<feature type="transmembrane region" description="Helical" evidence="7">
    <location>
        <begin position="186"/>
        <end position="209"/>
    </location>
</feature>
<dbReference type="AlphaFoldDB" id="A0A484HD74"/>
<evidence type="ECO:0000256" key="5">
    <source>
        <dbReference type="ARBA" id="ARBA00022989"/>
    </source>
</evidence>
<protein>
    <submittedName>
        <fullName evidence="8">Polysulfide reductase, subunit C, putative</fullName>
    </submittedName>
</protein>
<keyword evidence="3" id="KW-1003">Cell membrane</keyword>
<feature type="transmembrane region" description="Helical" evidence="7">
    <location>
        <begin position="221"/>
        <end position="244"/>
    </location>
</feature>
<evidence type="ECO:0000256" key="1">
    <source>
        <dbReference type="ARBA" id="ARBA00004651"/>
    </source>
</evidence>
<dbReference type="InterPro" id="IPR005614">
    <property type="entry name" value="NrfD-like"/>
</dbReference>
<keyword evidence="4 7" id="KW-0812">Transmembrane</keyword>
<dbReference type="InterPro" id="IPR052049">
    <property type="entry name" value="Electron_transfer_protein"/>
</dbReference>
<keyword evidence="6 7" id="KW-0472">Membrane</keyword>
<feature type="transmembrane region" description="Helical" evidence="7">
    <location>
        <begin position="151"/>
        <end position="174"/>
    </location>
</feature>
<evidence type="ECO:0000256" key="7">
    <source>
        <dbReference type="SAM" id="Phobius"/>
    </source>
</evidence>
<reference evidence="8" key="1">
    <citation type="submission" date="2018-10" db="EMBL/GenBank/DDBJ databases">
        <authorList>
            <person name="Gruber-Vodicka H."/>
            <person name="Jaeckle O."/>
        </authorList>
    </citation>
    <scope>NUCLEOTIDE SEQUENCE</scope>
</reference>
<keyword evidence="5 7" id="KW-1133">Transmembrane helix</keyword>
<dbReference type="PANTHER" id="PTHR34856:SF2">
    <property type="entry name" value="PROTEIN NRFD"/>
    <property type="match status" value="1"/>
</dbReference>
<comment type="subcellular location">
    <subcellularLocation>
        <location evidence="1">Cell membrane</location>
        <topology evidence="1">Multi-pass membrane protein</topology>
    </subcellularLocation>
</comment>
<sequence length="324" mass="35533">MEVNVTYETQHLWTTWFAIYLYLGGLGAATMTVTFLTDMYLKSHKPLAIWGALAGLLTVGGGSALLFIHLANHAAVVYVLNPLAIFIKPDAWIAWGTQFISWMLIAGTLYVLPYIAEEPLFKRLPVVGSLLQTGILQSFARMIGNPKGHQLLGIIASLSGIGVAVYTGLLLQSFPAVALWNNPGVPILFTVSAFSTACALLILVIHIFMGHNERDSLLRKLYESTDLGLIAVELLIIFLFYMYLTRGSMSARVSADLLFHDWGWLLGFVGLGLIAPFLIELRSVLTHGQGHNRLPTIAAAVFVLIGGFLLRDYFMAAGIYVYPT</sequence>
<evidence type="ECO:0000313" key="8">
    <source>
        <dbReference type="EMBL" id="VBB69782.1"/>
    </source>
</evidence>
<dbReference type="GO" id="GO:0005886">
    <property type="term" value="C:plasma membrane"/>
    <property type="evidence" value="ECO:0007669"/>
    <property type="project" value="UniProtKB-SubCell"/>
</dbReference>
<gene>
    <name evidence="8" type="ORF">RIEGSTA812A_PEG_1255</name>
</gene>
<evidence type="ECO:0000256" key="6">
    <source>
        <dbReference type="ARBA" id="ARBA00023136"/>
    </source>
</evidence>
<dbReference type="PANTHER" id="PTHR34856">
    <property type="entry name" value="PROTEIN NRFD"/>
    <property type="match status" value="1"/>
</dbReference>
<feature type="transmembrane region" description="Helical" evidence="7">
    <location>
        <begin position="12"/>
        <end position="36"/>
    </location>
</feature>
<dbReference type="EMBL" id="LR026963">
    <property type="protein sequence ID" value="VBB69782.1"/>
    <property type="molecule type" value="Genomic_DNA"/>
</dbReference>
<feature type="transmembrane region" description="Helical" evidence="7">
    <location>
        <begin position="264"/>
        <end position="285"/>
    </location>
</feature>
<comment type="similarity">
    <text evidence="2">Belongs to the NrfD family.</text>
</comment>
<dbReference type="Gene3D" id="1.20.1630.10">
    <property type="entry name" value="Formate dehydrogenase/DMSO reductase domain"/>
    <property type="match status" value="1"/>
</dbReference>
<evidence type="ECO:0000256" key="4">
    <source>
        <dbReference type="ARBA" id="ARBA00022692"/>
    </source>
</evidence>
<evidence type="ECO:0000256" key="2">
    <source>
        <dbReference type="ARBA" id="ARBA00008929"/>
    </source>
</evidence>
<evidence type="ECO:0000256" key="3">
    <source>
        <dbReference type="ARBA" id="ARBA00022475"/>
    </source>
</evidence>
<feature type="transmembrane region" description="Helical" evidence="7">
    <location>
        <begin position="91"/>
        <end position="115"/>
    </location>
</feature>